<evidence type="ECO:0000256" key="2">
    <source>
        <dbReference type="ARBA" id="ARBA00022603"/>
    </source>
</evidence>
<evidence type="ECO:0000256" key="1">
    <source>
        <dbReference type="ARBA" id="ARBA00009725"/>
    </source>
</evidence>
<keyword evidence="3" id="KW-0808">Transferase</keyword>
<organism evidence="5 6">
    <name type="scientific">Cyclotella cryptica</name>
    <dbReference type="NCBI Taxonomy" id="29204"/>
    <lineage>
        <taxon>Eukaryota</taxon>
        <taxon>Sar</taxon>
        <taxon>Stramenopiles</taxon>
        <taxon>Ochrophyta</taxon>
        <taxon>Bacillariophyta</taxon>
        <taxon>Coscinodiscophyceae</taxon>
        <taxon>Thalassiosirophycidae</taxon>
        <taxon>Stephanodiscales</taxon>
        <taxon>Stephanodiscaceae</taxon>
        <taxon>Cyclotella</taxon>
    </lineage>
</organism>
<protein>
    <recommendedName>
        <fullName evidence="7">Methyltransferase-like protein</fullName>
    </recommendedName>
</protein>
<dbReference type="EMBL" id="JABMIG020000008">
    <property type="protein sequence ID" value="KAL3804432.1"/>
    <property type="molecule type" value="Genomic_DNA"/>
</dbReference>
<feature type="region of interest" description="Disordered" evidence="4">
    <location>
        <begin position="34"/>
        <end position="76"/>
    </location>
</feature>
<dbReference type="PANTHER" id="PTHR22809">
    <property type="entry name" value="METHYLTRANSFERASE-RELATED"/>
    <property type="match status" value="1"/>
</dbReference>
<dbReference type="PANTHER" id="PTHR22809:SF5">
    <property type="entry name" value="TRNA N(3)-METHYLCYTIDINE METHYLTRANSFERASE METTL6"/>
    <property type="match status" value="1"/>
</dbReference>
<evidence type="ECO:0000256" key="4">
    <source>
        <dbReference type="SAM" id="MobiDB-lite"/>
    </source>
</evidence>
<feature type="compositionally biased region" description="Basic and acidic residues" evidence="4">
    <location>
        <begin position="36"/>
        <end position="69"/>
    </location>
</feature>
<dbReference type="SUPFAM" id="SSF53335">
    <property type="entry name" value="S-adenosyl-L-methionine-dependent methyltransferases"/>
    <property type="match status" value="2"/>
</dbReference>
<evidence type="ECO:0000313" key="6">
    <source>
        <dbReference type="Proteomes" id="UP001516023"/>
    </source>
</evidence>
<comment type="caution">
    <text evidence="5">The sequence shown here is derived from an EMBL/GenBank/DDBJ whole genome shotgun (WGS) entry which is preliminary data.</text>
</comment>
<reference evidence="5 6" key="1">
    <citation type="journal article" date="2020" name="G3 (Bethesda)">
        <title>Improved Reference Genome for Cyclotella cryptica CCMP332, a Model for Cell Wall Morphogenesis, Salinity Adaptation, and Lipid Production in Diatoms (Bacillariophyta).</title>
        <authorList>
            <person name="Roberts W.R."/>
            <person name="Downey K.M."/>
            <person name="Ruck E.C."/>
            <person name="Traller J.C."/>
            <person name="Alverson A.J."/>
        </authorList>
    </citation>
    <scope>NUCLEOTIDE SEQUENCE [LARGE SCALE GENOMIC DNA]</scope>
    <source>
        <strain evidence="5 6">CCMP332</strain>
    </source>
</reference>
<evidence type="ECO:0000256" key="3">
    <source>
        <dbReference type="ARBA" id="ARBA00022679"/>
    </source>
</evidence>
<dbReference type="InterPro" id="IPR026113">
    <property type="entry name" value="METTL2/6/8-like"/>
</dbReference>
<accession>A0ABD3QVT7</accession>
<keyword evidence="6" id="KW-1185">Reference proteome</keyword>
<proteinExistence type="inferred from homology"/>
<evidence type="ECO:0008006" key="7">
    <source>
        <dbReference type="Google" id="ProtNLM"/>
    </source>
</evidence>
<dbReference type="AlphaFoldDB" id="A0ABD3QVT7"/>
<dbReference type="Proteomes" id="UP001516023">
    <property type="component" value="Unassembled WGS sequence"/>
</dbReference>
<evidence type="ECO:0000313" key="5">
    <source>
        <dbReference type="EMBL" id="KAL3804432.1"/>
    </source>
</evidence>
<dbReference type="GO" id="GO:0008173">
    <property type="term" value="F:RNA methyltransferase activity"/>
    <property type="evidence" value="ECO:0007669"/>
    <property type="project" value="UniProtKB-ARBA"/>
</dbReference>
<comment type="similarity">
    <text evidence="1">Belongs to the methyltransferase superfamily. METL family.</text>
</comment>
<dbReference type="GO" id="GO:0032259">
    <property type="term" value="P:methylation"/>
    <property type="evidence" value="ECO:0007669"/>
    <property type="project" value="UniProtKB-KW"/>
</dbReference>
<gene>
    <name evidence="5" type="ORF">HJC23_011360</name>
</gene>
<dbReference type="GO" id="GO:0008757">
    <property type="term" value="F:S-adenosylmethionine-dependent methyltransferase activity"/>
    <property type="evidence" value="ECO:0007669"/>
    <property type="project" value="UniProtKB-ARBA"/>
</dbReference>
<keyword evidence="2" id="KW-0489">Methyltransferase</keyword>
<name>A0ABD3QVT7_9STRA</name>
<sequence length="820" mass="92889">MPSSHQEWNGDVWINDQWTGEEKAQALNRLAASRAIKAESRSGRPKDDFVRGNDGKPSRDSDNPEELSRTSDFPLQPIHIQREEHVEEQQRALDQFHRNASTNWNVFYEQNQNKFFKNRHYLHKAFPSEFGWLYSQSDDVDADDGDVFSGNVDPLETVSDADPYATEGSAVSNSFTSQQKLKLWKGSEVVHIVEIGCGVGNAILPLLEQHERLKQQYHKSIDSRERECMSFLSMLPQLHIHCLDFAPNAIRILKNDERFRTAASEGRATAHVYDLSSMHPSKLSIAPPSNECSDATNSDSRTAALTLCNSADIAILLFCLSATGPHPSPALSRAARHVIDMLKPGGVLVIRDYGRLDEAQLKLGAGNKELSENFYRKGDGTGCYYFELNDLKELFCNDTTYHEGCNDKLNGLELEYIQRVYRNRGDGTTRRRVWVQGRFQKPFVHRVIQTDPNCEHELKKDEDSLLQDFYRTSVQKWDSYYRMQHDSSHLVSLSAAIASKFPNNLLHMFPNEFRHWQSLLESRPTGAKMKATAKCQSTEVNVDARSSLLSSISEITVIDVGCGMGNGTLLNIVSQQQIQCQQHEEQERTQELSRTWPKLKAHFIDASAEAIRCLCNDSRYKFAEIDSNRENSTTRSSYITSRVLDITASQFSTAPPEELASSGDIALLLFTLSCLGPYEHKSLDNQSSGMRRALKNVASMIKPGGVVLFRDFGRYDDDQLQLNSCFGSQICENFYFRHESASVQNSICSEFAKEIRGTAVYFFELEEVRELFISAGFEVLQLECISRPLSKSGKKSKDVSVNGGAVRRTRVWIHGRFRKR</sequence>
<dbReference type="CDD" id="cd02440">
    <property type="entry name" value="AdoMet_MTases"/>
    <property type="match status" value="1"/>
</dbReference>
<dbReference type="InterPro" id="IPR029063">
    <property type="entry name" value="SAM-dependent_MTases_sf"/>
</dbReference>
<dbReference type="Pfam" id="PF13489">
    <property type="entry name" value="Methyltransf_23"/>
    <property type="match status" value="1"/>
</dbReference>
<dbReference type="Gene3D" id="3.40.50.150">
    <property type="entry name" value="Vaccinia Virus protein VP39"/>
    <property type="match status" value="2"/>
</dbReference>